<evidence type="ECO:0000259" key="1">
    <source>
        <dbReference type="PROSITE" id="PS51352"/>
    </source>
</evidence>
<name>A0A285D5E7_9BACI</name>
<dbReference type="PROSITE" id="PS51352">
    <property type="entry name" value="THIOREDOXIN_2"/>
    <property type="match status" value="1"/>
</dbReference>
<reference evidence="2 3" key="1">
    <citation type="submission" date="2017-08" db="EMBL/GenBank/DDBJ databases">
        <authorList>
            <person name="de Groot N.N."/>
        </authorList>
    </citation>
    <scope>NUCLEOTIDE SEQUENCE [LARGE SCALE GENOMIC DNA]</scope>
    <source>
        <strain evidence="2 3">JC228</strain>
    </source>
</reference>
<dbReference type="InterPro" id="IPR036249">
    <property type="entry name" value="Thioredoxin-like_sf"/>
</dbReference>
<dbReference type="AlphaFoldDB" id="A0A285D5E7"/>
<dbReference type="OrthoDB" id="574359at2"/>
<sequence length="179" mass="20794">MSISNKELPWFFSEVEWILERKKPIEEESAYASDFLNANRSKLSKDEIKKNYVLEGTEGNVSLQDLFKGRNQLIVCHFMFDPSWEQGCPHCSLGADKVSDDYINYMHDRETTFVYVSRAPLTKLEAYKNQKGWSFPWYSSYGSDFNYDFKATTEEGEKAGVSIFIRDGNSIYRVIQKVS</sequence>
<protein>
    <submittedName>
        <fullName evidence="2">Uncharacterized protein DUF899</fullName>
    </submittedName>
</protein>
<dbReference type="EMBL" id="OAOP01000009">
    <property type="protein sequence ID" value="SNX74393.1"/>
    <property type="molecule type" value="Genomic_DNA"/>
</dbReference>
<gene>
    <name evidence="2" type="ORF">SAMN05877753_10976</name>
</gene>
<evidence type="ECO:0000313" key="2">
    <source>
        <dbReference type="EMBL" id="SNX74393.1"/>
    </source>
</evidence>
<keyword evidence="3" id="KW-1185">Reference proteome</keyword>
<proteinExistence type="predicted"/>
<dbReference type="SUPFAM" id="SSF52833">
    <property type="entry name" value="Thioredoxin-like"/>
    <property type="match status" value="1"/>
</dbReference>
<dbReference type="RefSeq" id="WP_097159924.1">
    <property type="nucleotide sequence ID" value="NZ_JBEPMQ010000009.1"/>
</dbReference>
<accession>A0A285D5E7</accession>
<dbReference type="Gene3D" id="3.40.30.10">
    <property type="entry name" value="Glutaredoxin"/>
    <property type="match status" value="1"/>
</dbReference>
<evidence type="ECO:0000313" key="3">
    <source>
        <dbReference type="Proteomes" id="UP000219546"/>
    </source>
</evidence>
<dbReference type="Proteomes" id="UP000219546">
    <property type="component" value="Unassembled WGS sequence"/>
</dbReference>
<dbReference type="InterPro" id="IPR010296">
    <property type="entry name" value="DUF899_thioredox"/>
</dbReference>
<organism evidence="2 3">
    <name type="scientific">Bacillus oleivorans</name>
    <dbReference type="NCBI Taxonomy" id="1448271"/>
    <lineage>
        <taxon>Bacteria</taxon>
        <taxon>Bacillati</taxon>
        <taxon>Bacillota</taxon>
        <taxon>Bacilli</taxon>
        <taxon>Bacillales</taxon>
        <taxon>Bacillaceae</taxon>
        <taxon>Bacillus</taxon>
    </lineage>
</organism>
<dbReference type="Pfam" id="PF05988">
    <property type="entry name" value="DUF899"/>
    <property type="match status" value="1"/>
</dbReference>
<dbReference type="InterPro" id="IPR013766">
    <property type="entry name" value="Thioredoxin_domain"/>
</dbReference>
<feature type="domain" description="Thioredoxin" evidence="1">
    <location>
        <begin position="43"/>
        <end position="179"/>
    </location>
</feature>